<evidence type="ECO:0000313" key="1">
    <source>
        <dbReference type="EMBL" id="SDN07954.1"/>
    </source>
</evidence>
<dbReference type="EMBL" id="FNHB01000011">
    <property type="protein sequence ID" value="SDN07954.1"/>
    <property type="molecule type" value="Genomic_DNA"/>
</dbReference>
<dbReference type="AlphaFoldDB" id="A0A1G9YFU0"/>
<keyword evidence="2" id="KW-1185">Reference proteome</keyword>
<dbReference type="OrthoDB" id="360137at2"/>
<keyword evidence="1" id="KW-0456">Lyase</keyword>
<dbReference type="Proteomes" id="UP000214880">
    <property type="component" value="Unassembled WGS sequence"/>
</dbReference>
<proteinExistence type="predicted"/>
<dbReference type="NCBIfam" id="TIGR02328">
    <property type="entry name" value="TIGR02328 family protein"/>
    <property type="match status" value="1"/>
</dbReference>
<name>A0A1G9YFU0_9FIRM</name>
<dbReference type="RefSeq" id="WP_092074673.1">
    <property type="nucleotide sequence ID" value="NZ_FNHB01000011.1"/>
</dbReference>
<dbReference type="InterPro" id="IPR012650">
    <property type="entry name" value="CHP02328"/>
</dbReference>
<evidence type="ECO:0000313" key="2">
    <source>
        <dbReference type="Proteomes" id="UP000214880"/>
    </source>
</evidence>
<organism evidence="1 2">
    <name type="scientific">Dendrosporobacter quercicolus</name>
    <dbReference type="NCBI Taxonomy" id="146817"/>
    <lineage>
        <taxon>Bacteria</taxon>
        <taxon>Bacillati</taxon>
        <taxon>Bacillota</taxon>
        <taxon>Negativicutes</taxon>
        <taxon>Selenomonadales</taxon>
        <taxon>Sporomusaceae</taxon>
        <taxon>Dendrosporobacter</taxon>
    </lineage>
</organism>
<dbReference type="GO" id="GO:0016829">
    <property type="term" value="F:lyase activity"/>
    <property type="evidence" value="ECO:0007669"/>
    <property type="project" value="UniProtKB-KW"/>
</dbReference>
<gene>
    <name evidence="1" type="ORF">SAMN04488502_11191</name>
</gene>
<dbReference type="Pfam" id="PF03013">
    <property type="entry name" value="Pyr_excise"/>
    <property type="match status" value="1"/>
</dbReference>
<protein>
    <submittedName>
        <fullName evidence="1">Pyrimidine dimer DNA glycosylase /DNA-(Apurinic or apyrimidinic site) lyase</fullName>
    </submittedName>
</protein>
<sequence length="134" mass="16164">MRLWHYKLIPYLPRQQLLGQHRECCALRGNGWGRNHATVNYVFRYSPCRLFQYHMLVRNEMLERGYHFDQSWADCQYRGKRCRPYTRRQCERQAAVQAGEKGEPIYPEHNERYLAECITNLQRKGIILDLSLDD</sequence>
<dbReference type="InterPro" id="IPR004260">
    <property type="entry name" value="Pyr-dimer_DNA_glycosylase"/>
</dbReference>
<accession>A0A1G9YFU0</accession>
<reference evidence="1 2" key="1">
    <citation type="submission" date="2016-10" db="EMBL/GenBank/DDBJ databases">
        <authorList>
            <person name="de Groot N.N."/>
        </authorList>
    </citation>
    <scope>NUCLEOTIDE SEQUENCE [LARGE SCALE GENOMIC DNA]</scope>
    <source>
        <strain evidence="1 2">DSM 1736</strain>
    </source>
</reference>